<dbReference type="RefSeq" id="WP_203697720.1">
    <property type="nucleotide sequence ID" value="NZ_BAAALC010000045.1"/>
</dbReference>
<evidence type="ECO:0000313" key="2">
    <source>
        <dbReference type="Proteomes" id="UP000630887"/>
    </source>
</evidence>
<sequence>MKLNDIIKIVLDSVPSDWAILNGPIGLQTLAEVEIRENGQYQHRVEVHEHHSRWVLREDVQIGLAFGLPARDGLRFEGLDGKFVHPEISSAYASILFNGQPVHQVELLIVDGGRVRLPMLDYLTSPVMGPHGVEVFGLSATTQESKIAQLVDGLSTGASEFDEYMERTAIVVVPDEA</sequence>
<name>A0A8J3PB31_9ACTN</name>
<gene>
    <name evidence="1" type="ORF">Cco03nite_67080</name>
</gene>
<dbReference type="Proteomes" id="UP000630887">
    <property type="component" value="Unassembled WGS sequence"/>
</dbReference>
<organism evidence="1 2">
    <name type="scientific">Catellatospora coxensis</name>
    <dbReference type="NCBI Taxonomy" id="310354"/>
    <lineage>
        <taxon>Bacteria</taxon>
        <taxon>Bacillati</taxon>
        <taxon>Actinomycetota</taxon>
        <taxon>Actinomycetes</taxon>
        <taxon>Micromonosporales</taxon>
        <taxon>Micromonosporaceae</taxon>
        <taxon>Catellatospora</taxon>
    </lineage>
</organism>
<proteinExistence type="predicted"/>
<accession>A0A8J3PB31</accession>
<keyword evidence="2" id="KW-1185">Reference proteome</keyword>
<reference evidence="1 2" key="1">
    <citation type="submission" date="2021-01" db="EMBL/GenBank/DDBJ databases">
        <title>Whole genome shotgun sequence of Catellatospora coxensis NBRC 107359.</title>
        <authorList>
            <person name="Komaki H."/>
            <person name="Tamura T."/>
        </authorList>
    </citation>
    <scope>NUCLEOTIDE SEQUENCE [LARGE SCALE GENOMIC DNA]</scope>
    <source>
        <strain evidence="1 2">NBRC 107359</strain>
    </source>
</reference>
<evidence type="ECO:0000313" key="1">
    <source>
        <dbReference type="EMBL" id="GIG10008.1"/>
    </source>
</evidence>
<dbReference type="EMBL" id="BONI01000078">
    <property type="protein sequence ID" value="GIG10008.1"/>
    <property type="molecule type" value="Genomic_DNA"/>
</dbReference>
<comment type="caution">
    <text evidence="1">The sequence shown here is derived from an EMBL/GenBank/DDBJ whole genome shotgun (WGS) entry which is preliminary data.</text>
</comment>
<protein>
    <submittedName>
        <fullName evidence="1">Uncharacterized protein</fullName>
    </submittedName>
</protein>
<dbReference type="AlphaFoldDB" id="A0A8J3PB31"/>